<sequence length="324" mass="36899">MTDQNPTPTEQNNAAQEVAEAEAAAATGTQPDKLFQESELPVPEVTLTPKQRALKALRERAAVEQAEMPFAVVDGEAMTQIPIDLYIPPDALEVFLDAFEGPLDLLLYLIRKQNLDILNINVFEITRQYMEYIELMHNMQLELAAEYLVMASMLAEIKSRMLLPRNVEAGEEDEGDPRAELIRRLQEYEQFKEAAENIDAMPRIGRDIFTAEEMRPDYERPKLHPDVDLREIMLAFKDVMSRAEMFEEHEVQKETLSTRARMSEVLDRLQGKAFVPFISLFAAAEGRMGVIVTFLAIMELSKESLIDLVQNEVFAPIHVKARSE</sequence>
<keyword evidence="2" id="KW-0159">Chromosome partition</keyword>
<gene>
    <name evidence="2" type="primary">scpA</name>
    <name evidence="4" type="ORF">BCF53_1295</name>
</gene>
<comment type="function">
    <text evidence="2">Participates in chromosomal partition during cell division. May act via the formation of a condensin-like complex containing Smc and ScpB that pull DNA away from mid-cell into both cell halves.</text>
</comment>
<comment type="subcellular location">
    <subcellularLocation>
        <location evidence="2">Cytoplasm</location>
    </subcellularLocation>
    <text evidence="2">Associated with two foci at the outer edges of the nucleoid region in young cells, and at four foci within both cell halves in older cells.</text>
</comment>
<keyword evidence="2" id="KW-0963">Cytoplasm</keyword>
<feature type="compositionally biased region" description="Low complexity" evidence="3">
    <location>
        <begin position="10"/>
        <end position="26"/>
    </location>
</feature>
<keyword evidence="2" id="KW-0131">Cell cycle</keyword>
<dbReference type="GO" id="GO:0007059">
    <property type="term" value="P:chromosome segregation"/>
    <property type="evidence" value="ECO:0007669"/>
    <property type="project" value="UniProtKB-UniRule"/>
</dbReference>
<dbReference type="EMBL" id="SLZR01000029">
    <property type="protein sequence ID" value="TCS35889.1"/>
    <property type="molecule type" value="Genomic_DNA"/>
</dbReference>
<dbReference type="RefSeq" id="WP_243645869.1">
    <property type="nucleotide sequence ID" value="NZ_SLZR01000029.1"/>
</dbReference>
<dbReference type="Gene3D" id="6.10.250.2410">
    <property type="match status" value="1"/>
</dbReference>
<name>A0A4R3HWV7_9GAMM</name>
<feature type="region of interest" description="Disordered" evidence="3">
    <location>
        <begin position="1"/>
        <end position="39"/>
    </location>
</feature>
<accession>A0A4R3HWV7</accession>
<organism evidence="4 5">
    <name type="scientific">Reinekea marinisedimentorum</name>
    <dbReference type="NCBI Taxonomy" id="230495"/>
    <lineage>
        <taxon>Bacteria</taxon>
        <taxon>Pseudomonadati</taxon>
        <taxon>Pseudomonadota</taxon>
        <taxon>Gammaproteobacteria</taxon>
        <taxon>Oceanospirillales</taxon>
        <taxon>Saccharospirillaceae</taxon>
        <taxon>Reinekea</taxon>
    </lineage>
</organism>
<comment type="subunit">
    <text evidence="2">Component of a cohesin-like complex composed of ScpA, ScpB and the Smc homodimer, in which ScpA and ScpB bind to the head domain of Smc. The presence of the three proteins is required for the association of the complex with DNA.</text>
</comment>
<evidence type="ECO:0000256" key="2">
    <source>
        <dbReference type="HAMAP-Rule" id="MF_01805"/>
    </source>
</evidence>
<dbReference type="Pfam" id="PF02616">
    <property type="entry name" value="SMC_ScpA"/>
    <property type="match status" value="1"/>
</dbReference>
<keyword evidence="2" id="KW-0132">Cell division</keyword>
<dbReference type="InterPro" id="IPR003768">
    <property type="entry name" value="ScpA"/>
</dbReference>
<dbReference type="GO" id="GO:0005737">
    <property type="term" value="C:cytoplasm"/>
    <property type="evidence" value="ECO:0007669"/>
    <property type="project" value="UniProtKB-SubCell"/>
</dbReference>
<dbReference type="GO" id="GO:0051301">
    <property type="term" value="P:cell division"/>
    <property type="evidence" value="ECO:0007669"/>
    <property type="project" value="UniProtKB-KW"/>
</dbReference>
<protein>
    <recommendedName>
        <fullName evidence="1 2">Segregation and condensation protein A</fullName>
    </recommendedName>
</protein>
<dbReference type="PANTHER" id="PTHR33969">
    <property type="entry name" value="SEGREGATION AND CONDENSATION PROTEIN A"/>
    <property type="match status" value="1"/>
</dbReference>
<evidence type="ECO:0000256" key="3">
    <source>
        <dbReference type="SAM" id="MobiDB-lite"/>
    </source>
</evidence>
<dbReference type="Proteomes" id="UP000295793">
    <property type="component" value="Unassembled WGS sequence"/>
</dbReference>
<comment type="similarity">
    <text evidence="2">Belongs to the ScpA family.</text>
</comment>
<dbReference type="HAMAP" id="MF_01805">
    <property type="entry name" value="ScpA"/>
    <property type="match status" value="1"/>
</dbReference>
<reference evidence="4 5" key="1">
    <citation type="submission" date="2019-03" db="EMBL/GenBank/DDBJ databases">
        <title>Genomic Encyclopedia of Archaeal and Bacterial Type Strains, Phase II (KMG-II): from individual species to whole genera.</title>
        <authorList>
            <person name="Goeker M."/>
        </authorList>
    </citation>
    <scope>NUCLEOTIDE SEQUENCE [LARGE SCALE GENOMIC DNA]</scope>
    <source>
        <strain evidence="4 5">DSM 15388</strain>
    </source>
</reference>
<proteinExistence type="inferred from homology"/>
<dbReference type="AlphaFoldDB" id="A0A4R3HWV7"/>
<keyword evidence="5" id="KW-1185">Reference proteome</keyword>
<dbReference type="PANTHER" id="PTHR33969:SF2">
    <property type="entry name" value="SEGREGATION AND CONDENSATION PROTEIN A"/>
    <property type="match status" value="1"/>
</dbReference>
<comment type="caution">
    <text evidence="4">The sequence shown here is derived from an EMBL/GenBank/DDBJ whole genome shotgun (WGS) entry which is preliminary data.</text>
</comment>
<evidence type="ECO:0000313" key="5">
    <source>
        <dbReference type="Proteomes" id="UP000295793"/>
    </source>
</evidence>
<dbReference type="GO" id="GO:0006260">
    <property type="term" value="P:DNA replication"/>
    <property type="evidence" value="ECO:0007669"/>
    <property type="project" value="UniProtKB-UniRule"/>
</dbReference>
<evidence type="ECO:0000313" key="4">
    <source>
        <dbReference type="EMBL" id="TCS35889.1"/>
    </source>
</evidence>
<evidence type="ECO:0000256" key="1">
    <source>
        <dbReference type="ARBA" id="ARBA00044777"/>
    </source>
</evidence>